<organism evidence="1 2">
    <name type="scientific">Streptomyces silvisoli</name>
    <dbReference type="NCBI Taxonomy" id="3034235"/>
    <lineage>
        <taxon>Bacteria</taxon>
        <taxon>Bacillati</taxon>
        <taxon>Actinomycetota</taxon>
        <taxon>Actinomycetes</taxon>
        <taxon>Kitasatosporales</taxon>
        <taxon>Streptomycetaceae</taxon>
        <taxon>Streptomyces</taxon>
    </lineage>
</organism>
<protein>
    <recommendedName>
        <fullName evidence="3">DUF3558 domain-containing protein</fullName>
    </recommendedName>
</protein>
<reference evidence="1 2" key="1">
    <citation type="submission" date="2023-03" db="EMBL/GenBank/DDBJ databases">
        <title>Draft genome sequence of Streptomyces sp. RB6PN23 isolated from peat swamp forest in Thailand.</title>
        <authorList>
            <person name="Klaysubun C."/>
            <person name="Duangmal K."/>
        </authorList>
    </citation>
    <scope>NUCLEOTIDE SEQUENCE [LARGE SCALE GENOMIC DNA]</scope>
    <source>
        <strain evidence="1 2">RB6PN23</strain>
    </source>
</reference>
<proteinExistence type="predicted"/>
<gene>
    <name evidence="1" type="ORF">P3G67_33660</name>
</gene>
<comment type="caution">
    <text evidence="1">The sequence shown here is derived from an EMBL/GenBank/DDBJ whole genome shotgun (WGS) entry which is preliminary data.</text>
</comment>
<evidence type="ECO:0000313" key="1">
    <source>
        <dbReference type="EMBL" id="MDF3294073.1"/>
    </source>
</evidence>
<dbReference type="Proteomes" id="UP001216579">
    <property type="component" value="Unassembled WGS sequence"/>
</dbReference>
<name>A0ABT5ZW71_9ACTN</name>
<evidence type="ECO:0000313" key="2">
    <source>
        <dbReference type="Proteomes" id="UP001216579"/>
    </source>
</evidence>
<dbReference type="RefSeq" id="WP_276096893.1">
    <property type="nucleotide sequence ID" value="NZ_JARJBC010000035.1"/>
</dbReference>
<keyword evidence="2" id="KW-1185">Reference proteome</keyword>
<evidence type="ECO:0008006" key="3">
    <source>
        <dbReference type="Google" id="ProtNLM"/>
    </source>
</evidence>
<dbReference type="EMBL" id="JARJBC010000035">
    <property type="protein sequence ID" value="MDF3294073.1"/>
    <property type="molecule type" value="Genomic_DNA"/>
</dbReference>
<accession>A0ABT5ZW71</accession>
<sequence>MEKSLYSPLFPTGKSVEQWNSGFTKEGPASLKGDANQGCSYRIDSKETLGLEEKWYTVDPRSRVAIGDAARQSSDGPVSNFKKIEGKYEAASWHNDTGATVGSIVNCSAPGISTKWRYALFINKDNATDEDEQVLRKLINPAMQALLDLRPCQKN</sequence>